<comment type="caution">
    <text evidence="8">The sequence shown here is derived from an EMBL/GenBank/DDBJ whole genome shotgun (WGS) entry which is preliminary data.</text>
</comment>
<name>A0A5N6SAA8_9BIFI</name>
<feature type="domain" description="Major facilitator superfamily (MFS) profile" evidence="7">
    <location>
        <begin position="49"/>
        <end position="545"/>
    </location>
</feature>
<dbReference type="PANTHER" id="PTHR42718:SF42">
    <property type="entry name" value="EXPORT PROTEIN"/>
    <property type="match status" value="1"/>
</dbReference>
<dbReference type="SUPFAM" id="SSF103473">
    <property type="entry name" value="MFS general substrate transporter"/>
    <property type="match status" value="1"/>
</dbReference>
<feature type="transmembrane region" description="Helical" evidence="6">
    <location>
        <begin position="240"/>
        <end position="259"/>
    </location>
</feature>
<keyword evidence="3 6" id="KW-1133">Transmembrane helix</keyword>
<reference evidence="8 9" key="1">
    <citation type="submission" date="2018-04" db="EMBL/GenBank/DDBJ databases">
        <authorList>
            <person name="Eckel V.P."/>
            <person name="Vogel R.F."/>
        </authorList>
    </citation>
    <scope>NUCLEOTIDE SEQUENCE [LARGE SCALE GENOMIC DNA]</scope>
    <source>
        <strain evidence="9">TMW 2.1764</strain>
    </source>
</reference>
<evidence type="ECO:0000256" key="6">
    <source>
        <dbReference type="SAM" id="Phobius"/>
    </source>
</evidence>
<evidence type="ECO:0000313" key="9">
    <source>
        <dbReference type="Proteomes" id="UP000325415"/>
    </source>
</evidence>
<dbReference type="PROSITE" id="PS50850">
    <property type="entry name" value="MFS"/>
    <property type="match status" value="1"/>
</dbReference>
<dbReference type="GO" id="GO:0005886">
    <property type="term" value="C:plasma membrane"/>
    <property type="evidence" value="ECO:0007669"/>
    <property type="project" value="UniProtKB-SubCell"/>
</dbReference>
<feature type="transmembrane region" description="Helical" evidence="6">
    <location>
        <begin position="397"/>
        <end position="415"/>
    </location>
</feature>
<dbReference type="InterPro" id="IPR020846">
    <property type="entry name" value="MFS_dom"/>
</dbReference>
<dbReference type="InterPro" id="IPR011701">
    <property type="entry name" value="MFS"/>
</dbReference>
<feature type="transmembrane region" description="Helical" evidence="6">
    <location>
        <begin position="522"/>
        <end position="541"/>
    </location>
</feature>
<feature type="transmembrane region" description="Helical" evidence="6">
    <location>
        <begin position="309"/>
        <end position="332"/>
    </location>
</feature>
<feature type="transmembrane region" description="Helical" evidence="6">
    <location>
        <begin position="48"/>
        <end position="71"/>
    </location>
</feature>
<feature type="transmembrane region" description="Helical" evidence="6">
    <location>
        <begin position="91"/>
        <end position="109"/>
    </location>
</feature>
<evidence type="ECO:0000256" key="4">
    <source>
        <dbReference type="ARBA" id="ARBA00023136"/>
    </source>
</evidence>
<dbReference type="PANTHER" id="PTHR42718">
    <property type="entry name" value="MAJOR FACILITATOR SUPERFAMILY MULTIDRUG TRANSPORTER MFSC"/>
    <property type="match status" value="1"/>
</dbReference>
<dbReference type="AlphaFoldDB" id="A0A5N6SAA8"/>
<feature type="region of interest" description="Disordered" evidence="5">
    <location>
        <begin position="1"/>
        <end position="37"/>
    </location>
</feature>
<keyword evidence="9" id="KW-1185">Reference proteome</keyword>
<dbReference type="GeneID" id="78126097"/>
<feature type="transmembrane region" description="Helical" evidence="6">
    <location>
        <begin position="181"/>
        <end position="205"/>
    </location>
</feature>
<feature type="transmembrane region" description="Helical" evidence="6">
    <location>
        <begin position="121"/>
        <end position="144"/>
    </location>
</feature>
<evidence type="ECO:0000256" key="2">
    <source>
        <dbReference type="ARBA" id="ARBA00022692"/>
    </source>
</evidence>
<feature type="transmembrane region" description="Helical" evidence="6">
    <location>
        <begin position="444"/>
        <end position="461"/>
    </location>
</feature>
<feature type="transmembrane region" description="Helical" evidence="6">
    <location>
        <begin position="150"/>
        <end position="169"/>
    </location>
</feature>
<dbReference type="Pfam" id="PF07690">
    <property type="entry name" value="MFS_1"/>
    <property type="match status" value="1"/>
</dbReference>
<evidence type="ECO:0000259" key="7">
    <source>
        <dbReference type="PROSITE" id="PS50850"/>
    </source>
</evidence>
<keyword evidence="4 6" id="KW-0472">Membrane</keyword>
<dbReference type="EMBL" id="QDAG01000001">
    <property type="protein sequence ID" value="KAE8130032.1"/>
    <property type="molecule type" value="Genomic_DNA"/>
</dbReference>
<dbReference type="Proteomes" id="UP000325415">
    <property type="component" value="Unassembled WGS sequence"/>
</dbReference>
<protein>
    <submittedName>
        <fullName evidence="8">MFS transporter</fullName>
    </submittedName>
</protein>
<feature type="compositionally biased region" description="Polar residues" evidence="5">
    <location>
        <begin position="16"/>
        <end position="37"/>
    </location>
</feature>
<dbReference type="GO" id="GO:0022857">
    <property type="term" value="F:transmembrane transporter activity"/>
    <property type="evidence" value="ECO:0007669"/>
    <property type="project" value="InterPro"/>
</dbReference>
<evidence type="ECO:0000313" key="8">
    <source>
        <dbReference type="EMBL" id="KAE8130032.1"/>
    </source>
</evidence>
<feature type="transmembrane region" description="Helical" evidence="6">
    <location>
        <begin position="338"/>
        <end position="358"/>
    </location>
</feature>
<evidence type="ECO:0000256" key="1">
    <source>
        <dbReference type="ARBA" id="ARBA00004651"/>
    </source>
</evidence>
<organism evidence="8 9">
    <name type="scientific">Bifidobacterium tibiigranuli</name>
    <dbReference type="NCBI Taxonomy" id="2172043"/>
    <lineage>
        <taxon>Bacteria</taxon>
        <taxon>Bacillati</taxon>
        <taxon>Actinomycetota</taxon>
        <taxon>Actinomycetes</taxon>
        <taxon>Bifidobacteriales</taxon>
        <taxon>Bifidobacteriaceae</taxon>
        <taxon>Bifidobacterium</taxon>
    </lineage>
</organism>
<accession>A0A5N6SAA8</accession>
<comment type="subcellular location">
    <subcellularLocation>
        <location evidence="1">Cell membrane</location>
        <topology evidence="1">Multi-pass membrane protein</topology>
    </subcellularLocation>
</comment>
<keyword evidence="2 6" id="KW-0812">Transmembrane</keyword>
<dbReference type="Gene3D" id="1.20.1250.20">
    <property type="entry name" value="MFS general substrate transporter like domains"/>
    <property type="match status" value="1"/>
</dbReference>
<dbReference type="OrthoDB" id="9781469at2"/>
<dbReference type="CDD" id="cd17321">
    <property type="entry name" value="MFS_MMR_MDR_like"/>
    <property type="match status" value="1"/>
</dbReference>
<sequence>MNTRHVPIGKNDEAQNRNISQGSQMPNSAISQAQSSGNRSQSSAARTIAFAIIMVTVLVVSMDNSILYIVMKTLAQNPPTGLGASQSQLQWFSDAYILAYAGLLLTGGVAGNRFGHRRTLLIGLAGFGMFSLASSFAPTAGWLIGLRAMMGLFAAFLIPATLAIITYLFDGAARAKAIGIWSAVVGAALAIGPLAAGALLTHFWWGSVFLINPPVVLVALIAVPLLVPEYRDESRPSFDLPGMLLASAGLLGIIYGIIQAGDSASWTGGKTIAPIAAGLVAIIVFALWELRAKTPMLDVRYFTDRGFTIAALALALLFFSLFGGVFIMTFYLQSIRGYSALKTGVCILPFALAMIAFAPQARKMAVRFSARVTSGSGMLVIAAATFALSRISQHTSIWVFEVLLFAFGAGMSLVMPPMTTRIVSTLPQSQAGTSSVVNNTFRQVGGSLGIAVLGSILAGHYRTAIEPRLTFLPAGIRSQVASSITATQQVAAHLSSTHVPAELDHNLFAQATDAFISAQQTAWTIGSIVALAAAILILGLYRDRKADSTQAE</sequence>
<feature type="transmembrane region" description="Helical" evidence="6">
    <location>
        <begin position="271"/>
        <end position="288"/>
    </location>
</feature>
<evidence type="ECO:0000256" key="5">
    <source>
        <dbReference type="SAM" id="MobiDB-lite"/>
    </source>
</evidence>
<evidence type="ECO:0000256" key="3">
    <source>
        <dbReference type="ARBA" id="ARBA00022989"/>
    </source>
</evidence>
<feature type="transmembrane region" description="Helical" evidence="6">
    <location>
        <begin position="370"/>
        <end position="391"/>
    </location>
</feature>
<dbReference type="RefSeq" id="WP_152579728.1">
    <property type="nucleotide sequence ID" value="NZ_JAKVIV010000018.1"/>
</dbReference>
<proteinExistence type="predicted"/>
<feature type="transmembrane region" description="Helical" evidence="6">
    <location>
        <begin position="211"/>
        <end position="228"/>
    </location>
</feature>
<gene>
    <name evidence="8" type="ORF">DDE84_00045</name>
</gene>
<dbReference type="InterPro" id="IPR036259">
    <property type="entry name" value="MFS_trans_sf"/>
</dbReference>
<dbReference type="Gene3D" id="1.20.1720.10">
    <property type="entry name" value="Multidrug resistance protein D"/>
    <property type="match status" value="1"/>
</dbReference>